<dbReference type="GO" id="GO:0045259">
    <property type="term" value="C:proton-transporting ATP synthase complex"/>
    <property type="evidence" value="ECO:0007669"/>
    <property type="project" value="UniProtKB-KW"/>
</dbReference>
<dbReference type="CDD" id="cd00310">
    <property type="entry name" value="ATP-synt_Fo_a_6"/>
    <property type="match status" value="1"/>
</dbReference>
<feature type="transmembrane region" description="Helical" evidence="12">
    <location>
        <begin position="20"/>
        <end position="41"/>
    </location>
</feature>
<reference evidence="13" key="1">
    <citation type="journal article" date="2020" name="BMC Evol. Biol.">
        <title>A mitogenomic phylogeny of chitons (Mollusca: Polyplacophora).</title>
        <authorList>
            <person name="Irisarri I."/>
            <person name="Uribe J.E."/>
            <person name="Eernisse D.J."/>
            <person name="Zardoya R."/>
        </authorList>
    </citation>
    <scope>NUCLEOTIDE SEQUENCE</scope>
</reference>
<dbReference type="PANTHER" id="PTHR11410">
    <property type="entry name" value="ATP SYNTHASE SUBUNIT A"/>
    <property type="match status" value="1"/>
</dbReference>
<evidence type="ECO:0000256" key="4">
    <source>
        <dbReference type="ARBA" id="ARBA00022547"/>
    </source>
</evidence>
<dbReference type="GO" id="GO:0005743">
    <property type="term" value="C:mitochondrial inner membrane"/>
    <property type="evidence" value="ECO:0007669"/>
    <property type="project" value="UniProtKB-SubCell"/>
</dbReference>
<keyword evidence="4" id="KW-0138">CF(0)</keyword>
<feature type="transmembrane region" description="Helical" evidence="12">
    <location>
        <begin position="204"/>
        <end position="225"/>
    </location>
</feature>
<keyword evidence="6" id="KW-0375">Hydrogen ion transport</keyword>
<evidence type="ECO:0000313" key="13">
    <source>
        <dbReference type="EMBL" id="QIZ12661.1"/>
    </source>
</evidence>
<evidence type="ECO:0000256" key="8">
    <source>
        <dbReference type="ARBA" id="ARBA00023065"/>
    </source>
</evidence>
<evidence type="ECO:0000256" key="10">
    <source>
        <dbReference type="ARBA" id="ARBA00023310"/>
    </source>
</evidence>
<dbReference type="PRINTS" id="PR00123">
    <property type="entry name" value="ATPASEA"/>
</dbReference>
<dbReference type="InterPro" id="IPR045083">
    <property type="entry name" value="ATP_synth_F0_asu_bact/mt"/>
</dbReference>
<feature type="transmembrane region" description="Helical" evidence="12">
    <location>
        <begin position="172"/>
        <end position="197"/>
    </location>
</feature>
<dbReference type="InterPro" id="IPR035908">
    <property type="entry name" value="F0_ATP_A_sf"/>
</dbReference>
<keyword evidence="13" id="KW-0496">Mitochondrion</keyword>
<keyword evidence="8" id="KW-0406">Ion transport</keyword>
<evidence type="ECO:0000256" key="6">
    <source>
        <dbReference type="ARBA" id="ARBA00022781"/>
    </source>
</evidence>
<dbReference type="PROSITE" id="PS00449">
    <property type="entry name" value="ATPASE_A"/>
    <property type="match status" value="1"/>
</dbReference>
<feature type="transmembrane region" description="Helical" evidence="12">
    <location>
        <begin position="71"/>
        <end position="95"/>
    </location>
</feature>
<keyword evidence="5 12" id="KW-0812">Transmembrane</keyword>
<dbReference type="Gene3D" id="1.20.120.220">
    <property type="entry name" value="ATP synthase, F0 complex, subunit A"/>
    <property type="match status" value="1"/>
</dbReference>
<geneLocation type="mitochondrion" evidence="13"/>
<feature type="transmembrane region" description="Helical" evidence="12">
    <location>
        <begin position="131"/>
        <end position="152"/>
    </location>
</feature>
<organism evidence="13">
    <name type="scientific">Enoplochiton echinatus</name>
    <dbReference type="NCBI Taxonomy" id="3244015"/>
    <lineage>
        <taxon>Eukaryota</taxon>
        <taxon>Metazoa</taxon>
        <taxon>Spiralia</taxon>
        <taxon>Lophotrochozoa</taxon>
        <taxon>Mollusca</taxon>
        <taxon>Polyplacophora</taxon>
        <taxon>Neoloricata</taxon>
        <taxon>Chitonida</taxon>
        <taxon>Chitonina</taxon>
        <taxon>Chitonidae</taxon>
        <taxon>Acanthopleurinae</taxon>
        <taxon>Enoplochiton</taxon>
    </lineage>
</organism>
<evidence type="ECO:0000256" key="9">
    <source>
        <dbReference type="ARBA" id="ARBA00023136"/>
    </source>
</evidence>
<dbReference type="NCBIfam" id="TIGR01131">
    <property type="entry name" value="ATP_synt_6_or_A"/>
    <property type="match status" value="1"/>
</dbReference>
<name>A0A6H1PHQ9_9MOLL</name>
<comment type="subcellular location">
    <subcellularLocation>
        <location evidence="1">Membrane</location>
        <topology evidence="1">Multi-pass membrane protein</topology>
    </subcellularLocation>
    <subcellularLocation>
        <location evidence="11">Mitochondrion inner membrane</location>
        <topology evidence="11">Multi-pass membrane protein</topology>
    </subcellularLocation>
</comment>
<comment type="similarity">
    <text evidence="2">Belongs to the ATPase A chain family.</text>
</comment>
<sequence length="232" mass="26045">MLMDIFSSFDEQNFTMFSKLPLVWLMGALPLYFTQSVYWTGFSRWHALVIKPKSFMVSQVNRTEGKNISGFNSLVVSIFMTLIIMNLLGLSPYVFSVTSHLVFAFCFGLPLWLTLILSGAFFNIKTVIAHFLPSGAPSLLNPFLVLVETVSISVRPLTLSVRLTANMSAGHIILGLIGAYLSSGIFSYSLFIILLLIFIEIFYFMFEVGVSLIQAYIFSLLITLYSEDHPNT</sequence>
<feature type="transmembrane region" description="Helical" evidence="12">
    <location>
        <begin position="101"/>
        <end position="124"/>
    </location>
</feature>
<evidence type="ECO:0000256" key="12">
    <source>
        <dbReference type="SAM" id="Phobius"/>
    </source>
</evidence>
<dbReference type="SUPFAM" id="SSF81336">
    <property type="entry name" value="F1F0 ATP synthase subunit A"/>
    <property type="match status" value="1"/>
</dbReference>
<keyword evidence="9 12" id="KW-0472">Membrane</keyword>
<dbReference type="AlphaFoldDB" id="A0A6H1PHQ9"/>
<dbReference type="InterPro" id="IPR000568">
    <property type="entry name" value="ATP_synth_F0_asu"/>
</dbReference>
<keyword evidence="10" id="KW-0066">ATP synthesis</keyword>
<keyword evidence="7 12" id="KW-1133">Transmembrane helix</keyword>
<evidence type="ECO:0000256" key="5">
    <source>
        <dbReference type="ARBA" id="ARBA00022692"/>
    </source>
</evidence>
<keyword evidence="3" id="KW-0813">Transport</keyword>
<dbReference type="GO" id="GO:0046933">
    <property type="term" value="F:proton-transporting ATP synthase activity, rotational mechanism"/>
    <property type="evidence" value="ECO:0007669"/>
    <property type="project" value="TreeGrafter"/>
</dbReference>
<proteinExistence type="inferred from homology"/>
<accession>A0A6H1PHQ9</accession>
<dbReference type="InterPro" id="IPR023011">
    <property type="entry name" value="ATP_synth_F0_asu_AS"/>
</dbReference>
<evidence type="ECO:0000256" key="7">
    <source>
        <dbReference type="ARBA" id="ARBA00022989"/>
    </source>
</evidence>
<dbReference type="Pfam" id="PF00119">
    <property type="entry name" value="ATP-synt_A"/>
    <property type="match status" value="1"/>
</dbReference>
<dbReference type="PANTHER" id="PTHR11410:SF0">
    <property type="entry name" value="ATP SYNTHASE SUBUNIT A"/>
    <property type="match status" value="1"/>
</dbReference>
<dbReference type="EMBL" id="MN864062">
    <property type="protein sequence ID" value="QIZ12661.1"/>
    <property type="molecule type" value="Genomic_DNA"/>
</dbReference>
<evidence type="ECO:0000256" key="1">
    <source>
        <dbReference type="ARBA" id="ARBA00004141"/>
    </source>
</evidence>
<evidence type="ECO:0000256" key="11">
    <source>
        <dbReference type="RuleBase" id="RU004450"/>
    </source>
</evidence>
<evidence type="ECO:0000256" key="2">
    <source>
        <dbReference type="ARBA" id="ARBA00006810"/>
    </source>
</evidence>
<protein>
    <recommendedName>
        <fullName evidence="11">ATP synthase subunit a</fullName>
    </recommendedName>
</protein>
<evidence type="ECO:0000256" key="3">
    <source>
        <dbReference type="ARBA" id="ARBA00022448"/>
    </source>
</evidence>
<gene>
    <name evidence="13" type="primary">ATP6</name>
</gene>